<dbReference type="AlphaFoldDB" id="A0A418KJN5"/>
<dbReference type="InterPro" id="IPR045187">
    <property type="entry name" value="CcO_II"/>
</dbReference>
<keyword evidence="19" id="KW-1185">Reference proteome</keyword>
<keyword evidence="8" id="KW-1278">Translocase</keyword>
<evidence type="ECO:0000256" key="12">
    <source>
        <dbReference type="ARBA" id="ARBA00023136"/>
    </source>
</evidence>
<gene>
    <name evidence="18" type="primary">coxB</name>
    <name evidence="18" type="ORF">DY240_24710</name>
</gene>
<dbReference type="EC" id="7.1.1.9" evidence="3"/>
<proteinExistence type="inferred from homology"/>
<evidence type="ECO:0000259" key="17">
    <source>
        <dbReference type="PROSITE" id="PS50857"/>
    </source>
</evidence>
<evidence type="ECO:0000313" key="19">
    <source>
        <dbReference type="Proteomes" id="UP000284057"/>
    </source>
</evidence>
<dbReference type="PANTHER" id="PTHR22888:SF9">
    <property type="entry name" value="CYTOCHROME C OXIDASE SUBUNIT 2"/>
    <property type="match status" value="1"/>
</dbReference>
<dbReference type="GO" id="GO:0005507">
    <property type="term" value="F:copper ion binding"/>
    <property type="evidence" value="ECO:0007669"/>
    <property type="project" value="InterPro"/>
</dbReference>
<keyword evidence="10 16" id="KW-1133">Transmembrane helix</keyword>
<evidence type="ECO:0000256" key="4">
    <source>
        <dbReference type="ARBA" id="ARBA00022448"/>
    </source>
</evidence>
<dbReference type="GO" id="GO:0016491">
    <property type="term" value="F:oxidoreductase activity"/>
    <property type="evidence" value="ECO:0007669"/>
    <property type="project" value="UniProtKB-KW"/>
</dbReference>
<evidence type="ECO:0000256" key="3">
    <source>
        <dbReference type="ARBA" id="ARBA00012949"/>
    </source>
</evidence>
<dbReference type="PANTHER" id="PTHR22888">
    <property type="entry name" value="CYTOCHROME C OXIDASE, SUBUNIT II"/>
    <property type="match status" value="1"/>
</dbReference>
<sequence>MSQSGRVRPARRRAATAAVLLLGTILVLGGCSAQQRDEWSRLALPEGATEEAPLIGNLWLGAWIAAFAVGALVWGLIIWAIIAYRRRGDELPKQTRFNIPIEFLYTVAPLFVLVPLFYFTADHQEQLTDTSEEPDLVVGVIGQQWSWTFNYLDEDVHDVGTINDRPTLYLPVGQTVRFELESPDVIHSFWIPAFYMKQDVIPGHPNAFQVTPDREGSYAGRCAELCGAYHQSMLFDVEVVSEQEYQDHIDGLREAGQEGIIEPPIRGAYDDEVLGEENTGGDHE</sequence>
<comment type="catalytic activity">
    <reaction evidence="15">
        <text>4 Fe(II)-[cytochrome c] + O2 + 8 H(+)(in) = 4 Fe(III)-[cytochrome c] + 2 H2O + 4 H(+)(out)</text>
        <dbReference type="Rhea" id="RHEA:11436"/>
        <dbReference type="Rhea" id="RHEA-COMP:10350"/>
        <dbReference type="Rhea" id="RHEA-COMP:14399"/>
        <dbReference type="ChEBI" id="CHEBI:15377"/>
        <dbReference type="ChEBI" id="CHEBI:15378"/>
        <dbReference type="ChEBI" id="CHEBI:15379"/>
        <dbReference type="ChEBI" id="CHEBI:29033"/>
        <dbReference type="ChEBI" id="CHEBI:29034"/>
        <dbReference type="EC" id="7.1.1.9"/>
    </reaction>
</comment>
<dbReference type="PROSITE" id="PS51257">
    <property type="entry name" value="PROKAR_LIPOPROTEIN"/>
    <property type="match status" value="1"/>
</dbReference>
<organism evidence="18 19">
    <name type="scientific">Jiangella rhizosphaerae</name>
    <dbReference type="NCBI Taxonomy" id="2293569"/>
    <lineage>
        <taxon>Bacteria</taxon>
        <taxon>Bacillati</taxon>
        <taxon>Actinomycetota</taxon>
        <taxon>Actinomycetes</taxon>
        <taxon>Jiangellales</taxon>
        <taxon>Jiangellaceae</taxon>
        <taxon>Jiangella</taxon>
    </lineage>
</organism>
<keyword evidence="9" id="KW-0249">Electron transport</keyword>
<evidence type="ECO:0000256" key="15">
    <source>
        <dbReference type="ARBA" id="ARBA00047816"/>
    </source>
</evidence>
<dbReference type="CDD" id="cd13919">
    <property type="entry name" value="CuRO_HCO_II_like_5"/>
    <property type="match status" value="1"/>
</dbReference>
<comment type="subcellular location">
    <subcellularLocation>
        <location evidence="1">Membrane</location>
        <topology evidence="1">Multi-pass membrane protein</topology>
    </subcellularLocation>
</comment>
<keyword evidence="12 16" id="KW-0472">Membrane</keyword>
<dbReference type="SUPFAM" id="SSF49503">
    <property type="entry name" value="Cupredoxins"/>
    <property type="match status" value="1"/>
</dbReference>
<accession>A0A418KJN5</accession>
<feature type="transmembrane region" description="Helical" evidence="16">
    <location>
        <begin position="103"/>
        <end position="121"/>
    </location>
</feature>
<comment type="similarity">
    <text evidence="2">Belongs to the cytochrome c oxidase subunit 2 family.</text>
</comment>
<dbReference type="Gene3D" id="2.60.40.420">
    <property type="entry name" value="Cupredoxins - blue copper proteins"/>
    <property type="match status" value="1"/>
</dbReference>
<dbReference type="PRINTS" id="PR01166">
    <property type="entry name" value="CYCOXIDASEII"/>
</dbReference>
<dbReference type="Gene3D" id="1.10.287.90">
    <property type="match status" value="1"/>
</dbReference>
<dbReference type="EMBL" id="QUAL01000349">
    <property type="protein sequence ID" value="RIQ14446.1"/>
    <property type="molecule type" value="Genomic_DNA"/>
</dbReference>
<keyword evidence="6 16" id="KW-0812">Transmembrane</keyword>
<feature type="domain" description="Cytochrome oxidase subunit II copper A binding" evidence="17">
    <location>
        <begin position="133"/>
        <end position="251"/>
    </location>
</feature>
<dbReference type="PROSITE" id="PS00078">
    <property type="entry name" value="COX2"/>
    <property type="match status" value="1"/>
</dbReference>
<evidence type="ECO:0000256" key="2">
    <source>
        <dbReference type="ARBA" id="ARBA00007866"/>
    </source>
</evidence>
<evidence type="ECO:0000256" key="8">
    <source>
        <dbReference type="ARBA" id="ARBA00022967"/>
    </source>
</evidence>
<dbReference type="OrthoDB" id="9781261at2"/>
<name>A0A418KJN5_9ACTN</name>
<evidence type="ECO:0000313" key="18">
    <source>
        <dbReference type="EMBL" id="RIQ14446.1"/>
    </source>
</evidence>
<keyword evidence="18" id="KW-0560">Oxidoreductase</keyword>
<dbReference type="InterPro" id="IPR001505">
    <property type="entry name" value="Copper_CuA"/>
</dbReference>
<evidence type="ECO:0000256" key="16">
    <source>
        <dbReference type="SAM" id="Phobius"/>
    </source>
</evidence>
<evidence type="ECO:0000256" key="7">
    <source>
        <dbReference type="ARBA" id="ARBA00022723"/>
    </source>
</evidence>
<comment type="function">
    <text evidence="13">Subunits I and II form the functional core of the enzyme complex. Electrons originating in cytochrome c are transferred via heme a and Cu(A) to the binuclear center formed by heme a3 and Cu(B).</text>
</comment>
<feature type="transmembrane region" description="Helical" evidence="16">
    <location>
        <begin position="57"/>
        <end position="82"/>
    </location>
</feature>
<evidence type="ECO:0000256" key="6">
    <source>
        <dbReference type="ARBA" id="ARBA00022692"/>
    </source>
</evidence>
<dbReference type="SUPFAM" id="SSF81464">
    <property type="entry name" value="Cytochrome c oxidase subunit II-like, transmembrane region"/>
    <property type="match status" value="1"/>
</dbReference>
<dbReference type="InterPro" id="IPR002429">
    <property type="entry name" value="CcO_II-like_C"/>
</dbReference>
<dbReference type="InterPro" id="IPR036257">
    <property type="entry name" value="Cyt_c_oxidase_su2_TM_sf"/>
</dbReference>
<evidence type="ECO:0000256" key="9">
    <source>
        <dbReference type="ARBA" id="ARBA00022982"/>
    </source>
</evidence>
<dbReference type="GO" id="GO:0042773">
    <property type="term" value="P:ATP synthesis coupled electron transport"/>
    <property type="evidence" value="ECO:0007669"/>
    <property type="project" value="TreeGrafter"/>
</dbReference>
<dbReference type="GO" id="GO:0016020">
    <property type="term" value="C:membrane"/>
    <property type="evidence" value="ECO:0007669"/>
    <property type="project" value="UniProtKB-SubCell"/>
</dbReference>
<evidence type="ECO:0000256" key="1">
    <source>
        <dbReference type="ARBA" id="ARBA00004141"/>
    </source>
</evidence>
<evidence type="ECO:0000256" key="5">
    <source>
        <dbReference type="ARBA" id="ARBA00022660"/>
    </source>
</evidence>
<evidence type="ECO:0000256" key="14">
    <source>
        <dbReference type="ARBA" id="ARBA00031399"/>
    </source>
</evidence>
<protein>
    <recommendedName>
        <fullName evidence="3">cytochrome-c oxidase</fullName>
        <ecNumber evidence="3">7.1.1.9</ecNumber>
    </recommendedName>
    <alternativeName>
        <fullName evidence="14">Cytochrome aa3 subunit 2</fullName>
    </alternativeName>
</protein>
<dbReference type="RefSeq" id="WP_119662366.1">
    <property type="nucleotide sequence ID" value="NZ_QUAL01000349.1"/>
</dbReference>
<evidence type="ECO:0000256" key="10">
    <source>
        <dbReference type="ARBA" id="ARBA00022989"/>
    </source>
</evidence>
<keyword evidence="5" id="KW-0679">Respiratory chain</keyword>
<dbReference type="NCBIfam" id="TIGR02866">
    <property type="entry name" value="CoxB"/>
    <property type="match status" value="1"/>
</dbReference>
<evidence type="ECO:0000256" key="13">
    <source>
        <dbReference type="ARBA" id="ARBA00024688"/>
    </source>
</evidence>
<keyword evidence="4" id="KW-0813">Transport</keyword>
<dbReference type="Proteomes" id="UP000284057">
    <property type="component" value="Unassembled WGS sequence"/>
</dbReference>
<comment type="caution">
    <text evidence="18">The sequence shown here is derived from an EMBL/GenBank/DDBJ whole genome shotgun (WGS) entry which is preliminary data.</text>
</comment>
<reference evidence="18 19" key="1">
    <citation type="submission" date="2018-09" db="EMBL/GenBank/DDBJ databases">
        <title>Isolation, diversity and antifungal activity of actinobacteria from wheat.</title>
        <authorList>
            <person name="Han C."/>
        </authorList>
    </citation>
    <scope>NUCLEOTIDE SEQUENCE [LARGE SCALE GENOMIC DNA]</scope>
    <source>
        <strain evidence="18 19">NEAU-YY265</strain>
    </source>
</reference>
<keyword evidence="7" id="KW-0479">Metal-binding</keyword>
<evidence type="ECO:0000256" key="11">
    <source>
        <dbReference type="ARBA" id="ARBA00023008"/>
    </source>
</evidence>
<dbReference type="InterPro" id="IPR014222">
    <property type="entry name" value="Cyt_c_oxidase_su2"/>
</dbReference>
<dbReference type="InterPro" id="IPR008972">
    <property type="entry name" value="Cupredoxin"/>
</dbReference>
<dbReference type="Pfam" id="PF00116">
    <property type="entry name" value="COX2"/>
    <property type="match status" value="1"/>
</dbReference>
<keyword evidence="11" id="KW-0186">Copper</keyword>
<dbReference type="GO" id="GO:0004129">
    <property type="term" value="F:cytochrome-c oxidase activity"/>
    <property type="evidence" value="ECO:0007669"/>
    <property type="project" value="UniProtKB-EC"/>
</dbReference>
<dbReference type="PROSITE" id="PS50857">
    <property type="entry name" value="COX2_CUA"/>
    <property type="match status" value="1"/>
</dbReference>